<evidence type="ECO:0000313" key="2">
    <source>
        <dbReference type="Proteomes" id="UP000193577"/>
    </source>
</evidence>
<reference evidence="1 2" key="1">
    <citation type="submission" date="2017-04" db="EMBL/GenBank/DDBJ databases">
        <title>The new phylogeny of genus Mycobacterium.</title>
        <authorList>
            <person name="Tortoli E."/>
            <person name="Trovato A."/>
            <person name="Cirillo D.M."/>
        </authorList>
    </citation>
    <scope>NUCLEOTIDE SEQUENCE [LARGE SCALE GENOMIC DNA]</scope>
    <source>
        <strain evidence="1 2">KCTC 19819</strain>
    </source>
</reference>
<accession>A0AA91SSH7</accession>
<dbReference type="EMBL" id="NCXO01000008">
    <property type="protein sequence ID" value="OSC34780.1"/>
    <property type="molecule type" value="Genomic_DNA"/>
</dbReference>
<name>A0AA91SSH7_9MYCO</name>
<sequence>MKVDGTTMNLYSRVTGQGTAMADATLCDACLGDIPARMAADAAADAADDARGASRVWVLSTGNDQLSCVECGWGPR</sequence>
<proteinExistence type="predicted"/>
<evidence type="ECO:0000313" key="1">
    <source>
        <dbReference type="EMBL" id="OSC34780.1"/>
    </source>
</evidence>
<protein>
    <submittedName>
        <fullName evidence="1">Uncharacterized protein</fullName>
    </submittedName>
</protein>
<dbReference type="Proteomes" id="UP000193577">
    <property type="component" value="Unassembled WGS sequence"/>
</dbReference>
<organism evidence="1 2">
    <name type="scientific">Mycolicibacillus koreensis</name>
    <dbReference type="NCBI Taxonomy" id="1069220"/>
    <lineage>
        <taxon>Bacteria</taxon>
        <taxon>Bacillati</taxon>
        <taxon>Actinomycetota</taxon>
        <taxon>Actinomycetes</taxon>
        <taxon>Mycobacteriales</taxon>
        <taxon>Mycobacteriaceae</taxon>
        <taxon>Mycolicibacillus</taxon>
    </lineage>
</organism>
<gene>
    <name evidence="1" type="ORF">B8W67_05905</name>
</gene>
<dbReference type="AlphaFoldDB" id="A0AA91SSH7"/>
<keyword evidence="2" id="KW-1185">Reference proteome</keyword>
<comment type="caution">
    <text evidence="1">The sequence shown here is derived from an EMBL/GenBank/DDBJ whole genome shotgun (WGS) entry which is preliminary data.</text>
</comment>